<gene>
    <name evidence="2" type="ORF">SCF082_LOCUS43589</name>
</gene>
<feature type="region of interest" description="Disordered" evidence="1">
    <location>
        <begin position="55"/>
        <end position="77"/>
    </location>
</feature>
<proteinExistence type="predicted"/>
<dbReference type="EMBL" id="CAXAMM010040344">
    <property type="protein sequence ID" value="CAK9092630.1"/>
    <property type="molecule type" value="Genomic_DNA"/>
</dbReference>
<comment type="caution">
    <text evidence="2">The sequence shown here is derived from an EMBL/GenBank/DDBJ whole genome shotgun (WGS) entry which is preliminary data.</text>
</comment>
<dbReference type="InterPro" id="IPR032675">
    <property type="entry name" value="LRR_dom_sf"/>
</dbReference>
<evidence type="ECO:0000256" key="1">
    <source>
        <dbReference type="SAM" id="MobiDB-lite"/>
    </source>
</evidence>
<name>A0ABP0QXQ5_9DINO</name>
<keyword evidence="3" id="KW-1185">Reference proteome</keyword>
<evidence type="ECO:0000313" key="3">
    <source>
        <dbReference type="Proteomes" id="UP001642464"/>
    </source>
</evidence>
<dbReference type="Proteomes" id="UP001642464">
    <property type="component" value="Unassembled WGS sequence"/>
</dbReference>
<evidence type="ECO:0000313" key="2">
    <source>
        <dbReference type="EMBL" id="CAK9092630.1"/>
    </source>
</evidence>
<accession>A0ABP0QXQ5</accession>
<reference evidence="2 3" key="1">
    <citation type="submission" date="2024-02" db="EMBL/GenBank/DDBJ databases">
        <authorList>
            <person name="Chen Y."/>
            <person name="Shah S."/>
            <person name="Dougan E. K."/>
            <person name="Thang M."/>
            <person name="Chan C."/>
        </authorList>
    </citation>
    <scope>NUCLEOTIDE SEQUENCE [LARGE SCALE GENOMIC DNA]</scope>
</reference>
<dbReference type="Gene3D" id="3.80.10.10">
    <property type="entry name" value="Ribonuclease Inhibitor"/>
    <property type="match status" value="1"/>
</dbReference>
<protein>
    <submittedName>
        <fullName evidence="2">Uncharacterized protein</fullName>
    </submittedName>
</protein>
<dbReference type="SUPFAM" id="SSF52047">
    <property type="entry name" value="RNI-like"/>
    <property type="match status" value="1"/>
</dbReference>
<feature type="compositionally biased region" description="Basic residues" evidence="1">
    <location>
        <begin position="57"/>
        <end position="67"/>
    </location>
</feature>
<organism evidence="2 3">
    <name type="scientific">Durusdinium trenchii</name>
    <dbReference type="NCBI Taxonomy" id="1381693"/>
    <lineage>
        <taxon>Eukaryota</taxon>
        <taxon>Sar</taxon>
        <taxon>Alveolata</taxon>
        <taxon>Dinophyceae</taxon>
        <taxon>Suessiales</taxon>
        <taxon>Symbiodiniaceae</taxon>
        <taxon>Durusdinium</taxon>
    </lineage>
</organism>
<sequence>MFPCSFFCAACSDMNCVSAQKDYIAKLAFRMSVFRLGIPKFQTLFVPGSPNSLGHLPGHRRHRRHRSLGSPSPPSVSAMCRWQPRNLRGLIKVTERSVTPLLSAWSSMPHLRKLHLNLTQTRVSSDSASELCESLKELRELEILKLYFTDCASVGDAAASSLGRSFEALPLAESIICFSGTQLSDTGMTSLCSGLTTLLSMTRLTLRFRHCGRRLSPASLWDLGESLASLVRLEKLVVDFGKCQGIPRHVAKRYAGN</sequence>
<feature type="non-terminal residue" evidence="2">
    <location>
        <position position="257"/>
    </location>
</feature>